<comment type="similarity">
    <text evidence="1">Belongs to the AHA1 family.</text>
</comment>
<accession>A0A561DXL6</accession>
<evidence type="ECO:0000256" key="1">
    <source>
        <dbReference type="ARBA" id="ARBA00006817"/>
    </source>
</evidence>
<dbReference type="InterPro" id="IPR013538">
    <property type="entry name" value="ASHA1/2-like_C"/>
</dbReference>
<dbReference type="CDD" id="cd08892">
    <property type="entry name" value="SRPBCC_Aha1"/>
    <property type="match status" value="1"/>
</dbReference>
<gene>
    <name evidence="3" type="ORF">FB550_101132</name>
</gene>
<dbReference type="SUPFAM" id="SSF55961">
    <property type="entry name" value="Bet v1-like"/>
    <property type="match status" value="1"/>
</dbReference>
<proteinExistence type="inferred from homology"/>
<protein>
    <submittedName>
        <fullName evidence="3">Uncharacterized protein YndB with AHSA1/START domain</fullName>
    </submittedName>
</protein>
<comment type="caution">
    <text evidence="3">The sequence shown here is derived from an EMBL/GenBank/DDBJ whole genome shotgun (WGS) entry which is preliminary data.</text>
</comment>
<dbReference type="EMBL" id="VIVN01000001">
    <property type="protein sequence ID" value="TWE08118.1"/>
    <property type="molecule type" value="Genomic_DNA"/>
</dbReference>
<evidence type="ECO:0000313" key="3">
    <source>
        <dbReference type="EMBL" id="TWE08118.1"/>
    </source>
</evidence>
<dbReference type="Pfam" id="PF08327">
    <property type="entry name" value="AHSA1"/>
    <property type="match status" value="1"/>
</dbReference>
<evidence type="ECO:0000313" key="4">
    <source>
        <dbReference type="Proteomes" id="UP000319671"/>
    </source>
</evidence>
<dbReference type="InterPro" id="IPR023393">
    <property type="entry name" value="START-like_dom_sf"/>
</dbReference>
<organism evidence="3 4">
    <name type="scientific">Neobacillus bataviensis</name>
    <dbReference type="NCBI Taxonomy" id="220685"/>
    <lineage>
        <taxon>Bacteria</taxon>
        <taxon>Bacillati</taxon>
        <taxon>Bacillota</taxon>
        <taxon>Bacilli</taxon>
        <taxon>Bacillales</taxon>
        <taxon>Bacillaceae</taxon>
        <taxon>Neobacillus</taxon>
    </lineage>
</organism>
<feature type="domain" description="Activator of Hsp90 ATPase homologue 1/2-like C-terminal" evidence="2">
    <location>
        <begin position="12"/>
        <end position="128"/>
    </location>
</feature>
<dbReference type="Gene3D" id="3.30.530.20">
    <property type="match status" value="1"/>
</dbReference>
<sequence>MSSTIHQEIIFKTSPKQVYDALMDANQFSTVTGGAPTEISAEAGGAFSLFGGMITGRNIEIVPNERIVQAWRAGNWPEGAYSIAKFQIKEQGEETLVIFDHVAFPEEQGEHLAGGWKDNYWGPLEKYFA</sequence>
<name>A0A561DXL6_9BACI</name>
<dbReference type="AlphaFoldDB" id="A0A561DXL6"/>
<dbReference type="RefSeq" id="WP_144561861.1">
    <property type="nucleotide sequence ID" value="NZ_VIVN01000001.1"/>
</dbReference>
<reference evidence="3 4" key="1">
    <citation type="submission" date="2019-06" db="EMBL/GenBank/DDBJ databases">
        <title>Sorghum-associated microbial communities from plants grown in Nebraska, USA.</title>
        <authorList>
            <person name="Schachtman D."/>
        </authorList>
    </citation>
    <scope>NUCLEOTIDE SEQUENCE [LARGE SCALE GENOMIC DNA]</scope>
    <source>
        <strain evidence="3 4">2482</strain>
    </source>
</reference>
<evidence type="ECO:0000259" key="2">
    <source>
        <dbReference type="Pfam" id="PF08327"/>
    </source>
</evidence>
<keyword evidence="4" id="KW-1185">Reference proteome</keyword>
<dbReference type="Proteomes" id="UP000319671">
    <property type="component" value="Unassembled WGS sequence"/>
</dbReference>